<feature type="transmembrane region" description="Helical" evidence="8">
    <location>
        <begin position="297"/>
        <end position="319"/>
    </location>
</feature>
<evidence type="ECO:0000259" key="9">
    <source>
        <dbReference type="Pfam" id="PF02687"/>
    </source>
</evidence>
<dbReference type="InterPro" id="IPR051447">
    <property type="entry name" value="Lipoprotein-release_system"/>
</dbReference>
<organism evidence="11 12">
    <name type="scientific">Oxalobacter paraformigenes</name>
    <dbReference type="NCBI Taxonomy" id="556268"/>
    <lineage>
        <taxon>Bacteria</taxon>
        <taxon>Pseudomonadati</taxon>
        <taxon>Pseudomonadota</taxon>
        <taxon>Betaproteobacteria</taxon>
        <taxon>Burkholderiales</taxon>
        <taxon>Oxalobacteraceae</taxon>
        <taxon>Oxalobacter</taxon>
    </lineage>
</organism>
<dbReference type="HOGENOM" id="CLU_000604_8_1_4"/>
<keyword evidence="11" id="KW-0449">Lipoprotein</keyword>
<gene>
    <name evidence="11" type="ORF">OFAG_00638</name>
</gene>
<comment type="similarity">
    <text evidence="2">Belongs to the ABC-4 integral membrane protein family. LolC/E subfamily.</text>
</comment>
<keyword evidence="4" id="KW-1003">Cell membrane</keyword>
<dbReference type="InterPro" id="IPR011925">
    <property type="entry name" value="LolCE_TM"/>
</dbReference>
<dbReference type="Pfam" id="PF12704">
    <property type="entry name" value="MacB_PCD"/>
    <property type="match status" value="1"/>
</dbReference>
<comment type="subcellular location">
    <subcellularLocation>
        <location evidence="1">Cell membrane</location>
        <topology evidence="1">Multi-pass membrane protein</topology>
    </subcellularLocation>
</comment>
<dbReference type="InterPro" id="IPR003838">
    <property type="entry name" value="ABC3_permease_C"/>
</dbReference>
<evidence type="ECO:0000259" key="10">
    <source>
        <dbReference type="Pfam" id="PF12704"/>
    </source>
</evidence>
<evidence type="ECO:0000313" key="11">
    <source>
        <dbReference type="EMBL" id="EEO27485.2"/>
    </source>
</evidence>
<reference evidence="11" key="1">
    <citation type="submission" date="2011-10" db="EMBL/GenBank/DDBJ databases">
        <title>The Genome Sequence of Oxalobacter formigenes HOxBLS.</title>
        <authorList>
            <consortium name="The Broad Institute Genome Sequencing Platform"/>
            <person name="Earl A."/>
            <person name="Ward D."/>
            <person name="Feldgarden M."/>
            <person name="Gevers D."/>
            <person name="Allison M.J."/>
            <person name="Humphrey S."/>
            <person name="Young S.K."/>
            <person name="Zeng Q."/>
            <person name="Gargeya S."/>
            <person name="Fitzgerald M."/>
            <person name="Haas B."/>
            <person name="Abouelleil A."/>
            <person name="Alvarado L."/>
            <person name="Arachchi H.M."/>
            <person name="Berlin A."/>
            <person name="Brown A."/>
            <person name="Chapman S.B."/>
            <person name="Chen Z."/>
            <person name="Dunbar C."/>
            <person name="Freedman E."/>
            <person name="Gearin G."/>
            <person name="Goldberg J."/>
            <person name="Griggs A."/>
            <person name="Gujja S."/>
            <person name="Heiman D."/>
            <person name="Howarth C."/>
            <person name="Larson L."/>
            <person name="Lui A."/>
            <person name="MacDonald P.J.P."/>
            <person name="Montmayeur A."/>
            <person name="Murphy C."/>
            <person name="Neiman D."/>
            <person name="Pearson M."/>
            <person name="Priest M."/>
            <person name="Roberts A."/>
            <person name="Saif S."/>
            <person name="Shea T."/>
            <person name="Shenoy N."/>
            <person name="Sisk P."/>
            <person name="Stolte C."/>
            <person name="Sykes S."/>
            <person name="Wortman J."/>
            <person name="Nusbaum C."/>
            <person name="Birren B."/>
        </authorList>
    </citation>
    <scope>NUCLEOTIDE SEQUENCE [LARGE SCALE GENOMIC DNA]</scope>
    <source>
        <strain evidence="11">HOxBLS</strain>
    </source>
</reference>
<feature type="transmembrane region" description="Helical" evidence="8">
    <location>
        <begin position="403"/>
        <end position="423"/>
    </location>
</feature>
<sequence length="440" mass="48672">MTTHRIYGKLCHLDGGITLKIFSNLPFEWLVGLRYLRSGKRSGRNRFISFISLISMTGIALGVAALIIVMSVMNGFQKEVRDRMLSVLPHIEVQDIYGSLPDWRKTAETARQNPEVTGTAPYVIGQALVTRNDTMRGVIVRGIEPKEEPNVSEIARQFIAGKLGDLQPDSFNIAIGKELARMLRIGPGDKLTVVIPQGQVTPAGVLPRLKQFTVSGIFEAGHFEFDSTLAFVNMEDAMRMFRTNAPTGLRIQIKDMQEAPQVAHEIGLLLSDDDVIVRDWSKQNRNWFAAVQTEKKMMFIILMLIIAVATFNLVSTLVMTVTEKQADIAILRTLGASPRSIMKIFMIQGALAGIFGTLIGLGFGMLVAVNIDVIVPFIERLFGFQFLPKDIYLISSLPSDLRLTDVLVIGGASIVLSFLATLYPSWSAAKVNPAEALRYE</sequence>
<evidence type="ECO:0000256" key="2">
    <source>
        <dbReference type="ARBA" id="ARBA00005236"/>
    </source>
</evidence>
<keyword evidence="7 8" id="KW-0472">Membrane</keyword>
<dbReference type="GO" id="GO:0098797">
    <property type="term" value="C:plasma membrane protein complex"/>
    <property type="evidence" value="ECO:0007669"/>
    <property type="project" value="TreeGrafter"/>
</dbReference>
<keyword evidence="3" id="KW-0813">Transport</keyword>
<evidence type="ECO:0000256" key="1">
    <source>
        <dbReference type="ARBA" id="ARBA00004651"/>
    </source>
</evidence>
<evidence type="ECO:0000256" key="7">
    <source>
        <dbReference type="ARBA" id="ARBA00023136"/>
    </source>
</evidence>
<evidence type="ECO:0000256" key="3">
    <source>
        <dbReference type="ARBA" id="ARBA00022448"/>
    </source>
</evidence>
<comment type="caution">
    <text evidence="11">The sequence shown here is derived from an EMBL/GenBank/DDBJ whole genome shotgun (WGS) entry which is preliminary data.</text>
</comment>
<dbReference type="Pfam" id="PF02687">
    <property type="entry name" value="FtsX"/>
    <property type="match status" value="1"/>
</dbReference>
<evidence type="ECO:0000256" key="6">
    <source>
        <dbReference type="ARBA" id="ARBA00022989"/>
    </source>
</evidence>
<dbReference type="EMBL" id="ACDP02000023">
    <property type="protein sequence ID" value="EEO27485.2"/>
    <property type="molecule type" value="Genomic_DNA"/>
</dbReference>
<evidence type="ECO:0000256" key="4">
    <source>
        <dbReference type="ARBA" id="ARBA00022475"/>
    </source>
</evidence>
<feature type="transmembrane region" description="Helical" evidence="8">
    <location>
        <begin position="47"/>
        <end position="73"/>
    </location>
</feature>
<evidence type="ECO:0000313" key="12">
    <source>
        <dbReference type="Proteomes" id="UP000003973"/>
    </source>
</evidence>
<feature type="domain" description="MacB-like periplasmic core" evidence="10">
    <location>
        <begin position="52"/>
        <end position="266"/>
    </location>
</feature>
<keyword evidence="6 8" id="KW-1133">Transmembrane helix</keyword>
<dbReference type="eggNOG" id="COG4591">
    <property type="taxonomic scope" value="Bacteria"/>
</dbReference>
<dbReference type="NCBIfam" id="TIGR02212">
    <property type="entry name" value="lolCE"/>
    <property type="match status" value="1"/>
</dbReference>
<dbReference type="GO" id="GO:0042953">
    <property type="term" value="P:lipoprotein transport"/>
    <property type="evidence" value="ECO:0007669"/>
    <property type="project" value="InterPro"/>
</dbReference>
<dbReference type="PANTHER" id="PTHR30489:SF0">
    <property type="entry name" value="LIPOPROTEIN-RELEASING SYSTEM TRANSMEMBRANE PROTEIN LOLE"/>
    <property type="match status" value="1"/>
</dbReference>
<feature type="domain" description="ABC3 transporter permease C-terminal" evidence="9">
    <location>
        <begin position="300"/>
        <end position="433"/>
    </location>
</feature>
<dbReference type="GO" id="GO:0044874">
    <property type="term" value="P:lipoprotein localization to outer membrane"/>
    <property type="evidence" value="ECO:0007669"/>
    <property type="project" value="TreeGrafter"/>
</dbReference>
<dbReference type="InterPro" id="IPR025857">
    <property type="entry name" value="MacB_PCD"/>
</dbReference>
<dbReference type="PANTHER" id="PTHR30489">
    <property type="entry name" value="LIPOPROTEIN-RELEASING SYSTEM TRANSMEMBRANE PROTEIN LOLE"/>
    <property type="match status" value="1"/>
</dbReference>
<protein>
    <submittedName>
        <fullName evidence="11">LolC/E family lipoprotein releasing system, transmembrane protein</fullName>
    </submittedName>
</protein>
<evidence type="ECO:0000256" key="5">
    <source>
        <dbReference type="ARBA" id="ARBA00022692"/>
    </source>
</evidence>
<dbReference type="AlphaFoldDB" id="C3X2P9"/>
<accession>C3X2P9</accession>
<dbReference type="Proteomes" id="UP000003973">
    <property type="component" value="Unassembled WGS sequence"/>
</dbReference>
<keyword evidence="5 8" id="KW-0812">Transmembrane</keyword>
<evidence type="ECO:0000256" key="8">
    <source>
        <dbReference type="SAM" id="Phobius"/>
    </source>
</evidence>
<keyword evidence="12" id="KW-1185">Reference proteome</keyword>
<name>C3X2P9_9BURK</name>
<proteinExistence type="inferred from homology"/>